<organism evidence="5 6">
    <name type="scientific">Paraglomus brasilianum</name>
    <dbReference type="NCBI Taxonomy" id="144538"/>
    <lineage>
        <taxon>Eukaryota</taxon>
        <taxon>Fungi</taxon>
        <taxon>Fungi incertae sedis</taxon>
        <taxon>Mucoromycota</taxon>
        <taxon>Glomeromycotina</taxon>
        <taxon>Glomeromycetes</taxon>
        <taxon>Paraglomerales</taxon>
        <taxon>Paraglomeraceae</taxon>
        <taxon>Paraglomus</taxon>
    </lineage>
</organism>
<keyword evidence="3" id="KW-0964">Secreted</keyword>
<evidence type="ECO:0000256" key="3">
    <source>
        <dbReference type="ARBA" id="ARBA00022525"/>
    </source>
</evidence>
<comment type="subcellular location">
    <subcellularLocation>
        <location evidence="1">Host cell</location>
    </subcellularLocation>
    <subcellularLocation>
        <location evidence="2">Secreted</location>
    </subcellularLocation>
</comment>
<name>A0A9N8ZVN8_9GLOM</name>
<keyword evidence="6" id="KW-1185">Reference proteome</keyword>
<dbReference type="OrthoDB" id="2429079at2759"/>
<comment type="caution">
    <text evidence="5">The sequence shown here is derived from an EMBL/GenBank/DDBJ whole genome shotgun (WGS) entry which is preliminary data.</text>
</comment>
<dbReference type="GO" id="GO:0005576">
    <property type="term" value="C:extracellular region"/>
    <property type="evidence" value="ECO:0007669"/>
    <property type="project" value="UniProtKB-SubCell"/>
</dbReference>
<evidence type="ECO:0000313" key="6">
    <source>
        <dbReference type="Proteomes" id="UP000789739"/>
    </source>
</evidence>
<proteinExistence type="predicted"/>
<reference evidence="5" key="1">
    <citation type="submission" date="2021-06" db="EMBL/GenBank/DDBJ databases">
        <authorList>
            <person name="Kallberg Y."/>
            <person name="Tangrot J."/>
            <person name="Rosling A."/>
        </authorList>
    </citation>
    <scope>NUCLEOTIDE SEQUENCE</scope>
    <source>
        <strain evidence="5">BR232B</strain>
    </source>
</reference>
<sequence>MTTGHHVKRYTEIMLGCILLGEKNAFPVDFDTGKTIGHLKGAIKKKKSVALSNTDANSLILWRVNIPENEIHEIYEGINIKEKFEGEKLTSNLKPIGQVFKGQPPSEHIHIIVELPATTAGSSQKVHMKGPDWNDPSSIYAWIQTFSLNRGRNRLVKTFGWNFELFQRDDTINMLWNGDQSTGLNGVLGRFEVRDQSDKGFHPIPVLAGGPGTGKSRFLDEIEKLLKEYAEKCNDEEIRNAFANMTVINTTYGNGSPAGDMDITLGTEASLAIRILFEYFRPQHNFSEFDFPSFRSYCNQSNISSFTLSTALQVIYADKMEMKQATVSHPLLVVVVGIDEFNKLYDVDQQTSKKLINSIGGTMCRAPGNIFFIPILAGTIEGPLEEYISGSMHQPLPLPLDLLQESDAIKIGKTINLFGDDYVKTHPYFRVGIGDIGGHVRTLEYFYKIFSQELAEQGKDPYQVKIENIMKFVKNFIKSTYRIQFRSQWLTEPLVKAILGLPVDKYDKITVDNVSMSYQELSSMGIVNLVPQATGDYYIRLPYVWASVLAECSKNPGMKYWQSMFEYDEPMFWQNFENFNAKFWALRLSLFKLLGCKTIQLKELLKGATFSNKFPDVEVVLPEDIKLYKLQHRYPVTKTNQNKEVKYDSNVEVRHGYITLDYLKNDCIDEYMGHVFLNAPGAPFDVFGFFDIEKHKHKTLFLGKQVKLSDTEAVTPMIIDQKLFNEEHRKVTKAIKDVPVENWALLFLTNADTKADLKIGSKKNSALVSREQFQEFYGYTYASRAQFASANERIYINSIAPESLRIIGLTESESHMIYKKRKESPLHSLDDLKDMIGDEKFKKLKLDSIIF</sequence>
<protein>
    <submittedName>
        <fullName evidence="5">8510_t:CDS:1</fullName>
    </submittedName>
</protein>
<dbReference type="InterPro" id="IPR045379">
    <property type="entry name" value="Crinkler_N"/>
</dbReference>
<evidence type="ECO:0000256" key="1">
    <source>
        <dbReference type="ARBA" id="ARBA00004340"/>
    </source>
</evidence>
<dbReference type="AlphaFoldDB" id="A0A9N8ZVN8"/>
<dbReference type="EMBL" id="CAJVPI010000255">
    <property type="protein sequence ID" value="CAG8508712.1"/>
    <property type="molecule type" value="Genomic_DNA"/>
</dbReference>
<evidence type="ECO:0000313" key="5">
    <source>
        <dbReference type="EMBL" id="CAG8508712.1"/>
    </source>
</evidence>
<feature type="domain" description="Crinkler effector protein N-terminal" evidence="4">
    <location>
        <begin position="14"/>
        <end position="114"/>
    </location>
</feature>
<accession>A0A9N8ZVN8</accession>
<gene>
    <name evidence="5" type="ORF">PBRASI_LOCUS2996</name>
</gene>
<dbReference type="Proteomes" id="UP000789739">
    <property type="component" value="Unassembled WGS sequence"/>
</dbReference>
<evidence type="ECO:0000259" key="4">
    <source>
        <dbReference type="Pfam" id="PF20147"/>
    </source>
</evidence>
<evidence type="ECO:0000256" key="2">
    <source>
        <dbReference type="ARBA" id="ARBA00004613"/>
    </source>
</evidence>
<dbReference type="Pfam" id="PF20147">
    <property type="entry name" value="Crinkler"/>
    <property type="match status" value="1"/>
</dbReference>
<dbReference type="GO" id="GO:0043657">
    <property type="term" value="C:host cell"/>
    <property type="evidence" value="ECO:0007669"/>
    <property type="project" value="UniProtKB-SubCell"/>
</dbReference>